<dbReference type="PROSITE" id="PS00288">
    <property type="entry name" value="TIMP"/>
    <property type="match status" value="1"/>
</dbReference>
<keyword evidence="8" id="KW-0479">Metal-binding</keyword>
<evidence type="ECO:0000259" key="18">
    <source>
        <dbReference type="PROSITE" id="PS50189"/>
    </source>
</evidence>
<name>A0ABM1KU83_GEKJA</name>
<feature type="domain" description="NTR" evidence="18">
    <location>
        <begin position="28"/>
        <end position="154"/>
    </location>
</feature>
<dbReference type="Gene3D" id="3.90.370.10">
    <property type="entry name" value="Tissue inhibitor of metalloproteinase-1. Chain B, domain 1"/>
    <property type="match status" value="1"/>
</dbReference>
<dbReference type="PROSITE" id="PS50189">
    <property type="entry name" value="NTR"/>
    <property type="match status" value="1"/>
</dbReference>
<dbReference type="Pfam" id="PF00965">
    <property type="entry name" value="TIMP"/>
    <property type="match status" value="1"/>
</dbReference>
<keyword evidence="14" id="KW-0481">Metalloenzyme inhibitor</keyword>
<dbReference type="Proteomes" id="UP000694871">
    <property type="component" value="Unplaced"/>
</dbReference>
<organism evidence="19 20">
    <name type="scientific">Gekko japonicus</name>
    <name type="common">Schlegel's Japanese gecko</name>
    <dbReference type="NCBI Taxonomy" id="146911"/>
    <lineage>
        <taxon>Eukaryota</taxon>
        <taxon>Metazoa</taxon>
        <taxon>Chordata</taxon>
        <taxon>Craniata</taxon>
        <taxon>Vertebrata</taxon>
        <taxon>Euteleostomi</taxon>
        <taxon>Lepidosauria</taxon>
        <taxon>Squamata</taxon>
        <taxon>Bifurcata</taxon>
        <taxon>Gekkota</taxon>
        <taxon>Gekkonidae</taxon>
        <taxon>Gekkoninae</taxon>
        <taxon>Gekko</taxon>
    </lineage>
</organism>
<dbReference type="GeneID" id="107119312"/>
<dbReference type="SMART" id="SM00206">
    <property type="entry name" value="NTR"/>
    <property type="match status" value="1"/>
</dbReference>
<dbReference type="SUPFAM" id="SSF50242">
    <property type="entry name" value="TIMP-like"/>
    <property type="match status" value="1"/>
</dbReference>
<evidence type="ECO:0000256" key="15">
    <source>
        <dbReference type="ARBA" id="ARBA00025946"/>
    </source>
</evidence>
<evidence type="ECO:0000256" key="16">
    <source>
        <dbReference type="ARBA" id="ARBA00030100"/>
    </source>
</evidence>
<keyword evidence="12" id="KW-1015">Disulfide bond</keyword>
<evidence type="ECO:0000256" key="9">
    <source>
        <dbReference type="ARBA" id="ARBA00022729"/>
    </source>
</evidence>
<keyword evidence="5" id="KW-0597">Phosphoprotein</keyword>
<protein>
    <recommendedName>
        <fullName evidence="3">Metalloproteinase inhibitor 1</fullName>
    </recommendedName>
    <alternativeName>
        <fullName evidence="16">Tissue inhibitor of metalloproteinases 1</fullName>
    </alternativeName>
</protein>
<sequence>MESTKMYGLLAASFLLLLTLLGDPTAACSCAPRHPQTAFCNADIVIKGKFVGVSKQPLNISIGEPMWLVRYEFKTTKVYKGPKEMQDVYFLNTPAMESVCGYEHKAPMKGEDHVVAGMLEDNSVMITSCSFIQPWSQLSLAQRQGLSQTYSKGCNCTILPCTSLPCALTSSFQCLWTEGITSGVWDGSQAKRMACLPRSKLCTWASLSPQGRTAPRQ</sequence>
<keyword evidence="7 20" id="KW-0646">Protease inhibitor</keyword>
<evidence type="ECO:0000256" key="2">
    <source>
        <dbReference type="ARBA" id="ARBA00011027"/>
    </source>
</evidence>
<dbReference type="InterPro" id="IPR027465">
    <property type="entry name" value="TIMP_C"/>
</dbReference>
<evidence type="ECO:0000256" key="13">
    <source>
        <dbReference type="ARBA" id="ARBA00023180"/>
    </source>
</evidence>
<dbReference type="Gene3D" id="2.40.50.120">
    <property type="match status" value="1"/>
</dbReference>
<comment type="subcellular location">
    <subcellularLocation>
        <location evidence="1">Secreted</location>
    </subcellularLocation>
</comment>
<evidence type="ECO:0000256" key="17">
    <source>
        <dbReference type="SAM" id="SignalP"/>
    </source>
</evidence>
<dbReference type="InterPro" id="IPR001820">
    <property type="entry name" value="TIMP"/>
</dbReference>
<evidence type="ECO:0000256" key="1">
    <source>
        <dbReference type="ARBA" id="ARBA00004613"/>
    </source>
</evidence>
<evidence type="ECO:0000256" key="8">
    <source>
        <dbReference type="ARBA" id="ARBA00022723"/>
    </source>
</evidence>
<dbReference type="InterPro" id="IPR001134">
    <property type="entry name" value="Netrin_domain"/>
</dbReference>
<evidence type="ECO:0000256" key="11">
    <source>
        <dbReference type="ARBA" id="ARBA00023030"/>
    </source>
</evidence>
<reference evidence="20" key="1">
    <citation type="submission" date="2025-08" db="UniProtKB">
        <authorList>
            <consortium name="RefSeq"/>
        </authorList>
    </citation>
    <scope>IDENTIFICATION</scope>
</reference>
<evidence type="ECO:0000256" key="12">
    <source>
        <dbReference type="ARBA" id="ARBA00023157"/>
    </source>
</evidence>
<comment type="similarity">
    <text evidence="2">Belongs to the protease inhibitor I35 (TIMP) family.</text>
</comment>
<feature type="chain" id="PRO_5046451121" description="Metalloproteinase inhibitor 1" evidence="17">
    <location>
        <begin position="28"/>
        <end position="217"/>
    </location>
</feature>
<dbReference type="GO" id="GO:0030414">
    <property type="term" value="F:peptidase inhibitor activity"/>
    <property type="evidence" value="ECO:0007669"/>
    <property type="project" value="UniProtKB-KW"/>
</dbReference>
<comment type="subunit">
    <text evidence="15">Interacts with MMP1, MMP3, MMP10 and MMP13, but has only very low affinity for MMP14. Interacts with CD63; identified in a complex with CD63 and ITGB1.</text>
</comment>
<dbReference type="InterPro" id="IPR008993">
    <property type="entry name" value="TIMP-like_OB-fold"/>
</dbReference>
<evidence type="ECO:0000256" key="5">
    <source>
        <dbReference type="ARBA" id="ARBA00022553"/>
    </source>
</evidence>
<keyword evidence="19" id="KW-1185">Reference proteome</keyword>
<gene>
    <name evidence="20" type="primary">TIMP1</name>
</gene>
<evidence type="ECO:0000256" key="14">
    <source>
        <dbReference type="ARBA" id="ARBA00023215"/>
    </source>
</evidence>
<accession>A0ABM1KU83</accession>
<evidence type="ECO:0000313" key="20">
    <source>
        <dbReference type="RefSeq" id="XP_015277270.1"/>
    </source>
</evidence>
<keyword evidence="4" id="KW-0964">Secreted</keyword>
<dbReference type="RefSeq" id="XP_015277270.1">
    <property type="nucleotide sequence ID" value="XM_015421784.1"/>
</dbReference>
<keyword evidence="10" id="KW-0862">Zinc</keyword>
<keyword evidence="9 17" id="KW-0732">Signal</keyword>
<keyword evidence="11" id="KW-0339">Growth factor</keyword>
<evidence type="ECO:0000256" key="4">
    <source>
        <dbReference type="ARBA" id="ARBA00022525"/>
    </source>
</evidence>
<evidence type="ECO:0000256" key="6">
    <source>
        <dbReference type="ARBA" id="ARBA00022608"/>
    </source>
</evidence>
<feature type="signal peptide" evidence="17">
    <location>
        <begin position="1"/>
        <end position="27"/>
    </location>
</feature>
<keyword evidence="6 20" id="KW-0483">Metalloprotease inhibitor</keyword>
<keyword evidence="13" id="KW-0325">Glycoprotein</keyword>
<evidence type="ECO:0000256" key="7">
    <source>
        <dbReference type="ARBA" id="ARBA00022690"/>
    </source>
</evidence>
<evidence type="ECO:0000313" key="19">
    <source>
        <dbReference type="Proteomes" id="UP000694871"/>
    </source>
</evidence>
<dbReference type="PANTHER" id="PTHR11844:SF20">
    <property type="entry name" value="METALLOPROTEINASE INHIBITOR 1"/>
    <property type="match status" value="1"/>
</dbReference>
<proteinExistence type="inferred from homology"/>
<dbReference type="PANTHER" id="PTHR11844">
    <property type="entry name" value="METALLOPROTEASE INHIBITOR"/>
    <property type="match status" value="1"/>
</dbReference>
<evidence type="ECO:0000256" key="3">
    <source>
        <dbReference type="ARBA" id="ARBA00013524"/>
    </source>
</evidence>
<dbReference type="InterPro" id="IPR030490">
    <property type="entry name" value="TIMP_CS"/>
</dbReference>
<evidence type="ECO:0000256" key="10">
    <source>
        <dbReference type="ARBA" id="ARBA00022833"/>
    </source>
</evidence>